<dbReference type="InterPro" id="IPR013571">
    <property type="entry name" value="Tscrpt_reg_QacR_C"/>
</dbReference>
<dbReference type="KEGG" id="drm:Dred_2948"/>
<dbReference type="RefSeq" id="WP_011879242.1">
    <property type="nucleotide sequence ID" value="NC_009253.1"/>
</dbReference>
<dbReference type="AlphaFoldDB" id="A4J8P8"/>
<dbReference type="PRINTS" id="PR00455">
    <property type="entry name" value="HTHTETR"/>
</dbReference>
<dbReference type="PANTHER" id="PTHR43479">
    <property type="entry name" value="ACREF/ENVCD OPERON REPRESSOR-RELATED"/>
    <property type="match status" value="1"/>
</dbReference>
<proteinExistence type="predicted"/>
<evidence type="ECO:0000313" key="5">
    <source>
        <dbReference type="Proteomes" id="UP000001556"/>
    </source>
</evidence>
<dbReference type="OrthoDB" id="13453at2"/>
<dbReference type="PROSITE" id="PS01081">
    <property type="entry name" value="HTH_TETR_1"/>
    <property type="match status" value="1"/>
</dbReference>
<dbReference type="GO" id="GO:0045892">
    <property type="term" value="P:negative regulation of DNA-templated transcription"/>
    <property type="evidence" value="ECO:0007669"/>
    <property type="project" value="InterPro"/>
</dbReference>
<keyword evidence="5" id="KW-1185">Reference proteome</keyword>
<dbReference type="Gene3D" id="1.10.357.10">
    <property type="entry name" value="Tetracycline Repressor, domain 2"/>
    <property type="match status" value="1"/>
</dbReference>
<dbReference type="Gene3D" id="1.10.10.60">
    <property type="entry name" value="Homeodomain-like"/>
    <property type="match status" value="1"/>
</dbReference>
<reference evidence="4 5" key="1">
    <citation type="submission" date="2007-03" db="EMBL/GenBank/DDBJ databases">
        <title>Complete sequence of Desulfotomaculum reducens MI-1.</title>
        <authorList>
            <consortium name="US DOE Joint Genome Institute"/>
            <person name="Copeland A."/>
            <person name="Lucas S."/>
            <person name="Lapidus A."/>
            <person name="Barry K."/>
            <person name="Detter J.C."/>
            <person name="Glavina del Rio T."/>
            <person name="Hammon N."/>
            <person name="Israni S."/>
            <person name="Dalin E."/>
            <person name="Tice H."/>
            <person name="Pitluck S."/>
            <person name="Sims D."/>
            <person name="Brettin T."/>
            <person name="Bruce D."/>
            <person name="Han C."/>
            <person name="Tapia R."/>
            <person name="Schmutz J."/>
            <person name="Larimer F."/>
            <person name="Land M."/>
            <person name="Hauser L."/>
            <person name="Kyrpides N."/>
            <person name="Kim E."/>
            <person name="Tebo B.M."/>
            <person name="Richardson P."/>
        </authorList>
    </citation>
    <scope>NUCLEOTIDE SEQUENCE [LARGE SCALE GENOMIC DNA]</scope>
    <source>
        <strain evidence="4 5">MI-1</strain>
    </source>
</reference>
<dbReference type="InterPro" id="IPR036271">
    <property type="entry name" value="Tet_transcr_reg_TetR-rel_C_sf"/>
</dbReference>
<dbReference type="InterPro" id="IPR050624">
    <property type="entry name" value="HTH-type_Tx_Regulator"/>
</dbReference>
<dbReference type="Pfam" id="PF00440">
    <property type="entry name" value="TetR_N"/>
    <property type="match status" value="1"/>
</dbReference>
<evidence type="ECO:0000256" key="1">
    <source>
        <dbReference type="ARBA" id="ARBA00023125"/>
    </source>
</evidence>
<dbReference type="InterPro" id="IPR023772">
    <property type="entry name" value="DNA-bd_HTH_TetR-type_CS"/>
</dbReference>
<dbReference type="Pfam" id="PF08360">
    <property type="entry name" value="TetR_C_5"/>
    <property type="match status" value="1"/>
</dbReference>
<feature type="DNA-binding region" description="H-T-H motif" evidence="2">
    <location>
        <begin position="27"/>
        <end position="46"/>
    </location>
</feature>
<accession>A4J8P8</accession>
<dbReference type="HOGENOM" id="CLU_069356_12_3_9"/>
<evidence type="ECO:0000313" key="4">
    <source>
        <dbReference type="EMBL" id="ABO51451.1"/>
    </source>
</evidence>
<dbReference type="SUPFAM" id="SSF48498">
    <property type="entry name" value="Tetracyclin repressor-like, C-terminal domain"/>
    <property type="match status" value="1"/>
</dbReference>
<sequence length="191" mass="21790">MIKESKKDLIADSALICFTKSGFSGTSVDEIVKASGVSKGGIYWHFKSKEDIFLYIAERHIGEHISSFISILKEDDSPKDMLTKYMENCLATIDPNISTLFAEFFLQAKDQEIIDNLKGIFHKNMGFLYDIIRDAIDNGEFRPLDPIAVTHTYIGLINGLCHQWMHHKDKQFLELNARTALDIFIKGIENR</sequence>
<dbReference type="GO" id="GO:0003700">
    <property type="term" value="F:DNA-binding transcription factor activity"/>
    <property type="evidence" value="ECO:0007669"/>
    <property type="project" value="InterPro"/>
</dbReference>
<dbReference type="eggNOG" id="COG1309">
    <property type="taxonomic scope" value="Bacteria"/>
</dbReference>
<protein>
    <submittedName>
        <fullName evidence="4">Transcriptional regulator, TetR family</fullName>
    </submittedName>
</protein>
<feature type="domain" description="HTH tetR-type" evidence="3">
    <location>
        <begin position="4"/>
        <end position="64"/>
    </location>
</feature>
<dbReference type="STRING" id="349161.Dred_2948"/>
<dbReference type="InterPro" id="IPR001647">
    <property type="entry name" value="HTH_TetR"/>
</dbReference>
<name>A4J8P8_DESRM</name>
<dbReference type="InterPro" id="IPR009057">
    <property type="entry name" value="Homeodomain-like_sf"/>
</dbReference>
<organism evidence="4 5">
    <name type="scientific">Desulforamulus reducens (strain ATCC BAA-1160 / DSM 100696 / MI-1)</name>
    <name type="common">Desulfotomaculum reducens</name>
    <dbReference type="NCBI Taxonomy" id="349161"/>
    <lineage>
        <taxon>Bacteria</taxon>
        <taxon>Bacillati</taxon>
        <taxon>Bacillota</taxon>
        <taxon>Clostridia</taxon>
        <taxon>Eubacteriales</taxon>
        <taxon>Peptococcaceae</taxon>
        <taxon>Desulforamulus</taxon>
    </lineage>
</organism>
<gene>
    <name evidence="4" type="ordered locus">Dred_2948</name>
</gene>
<evidence type="ECO:0000256" key="2">
    <source>
        <dbReference type="PROSITE-ProRule" id="PRU00335"/>
    </source>
</evidence>
<dbReference type="GO" id="GO:0003677">
    <property type="term" value="F:DNA binding"/>
    <property type="evidence" value="ECO:0007669"/>
    <property type="project" value="UniProtKB-UniRule"/>
</dbReference>
<dbReference type="Proteomes" id="UP000001556">
    <property type="component" value="Chromosome"/>
</dbReference>
<dbReference type="SUPFAM" id="SSF46689">
    <property type="entry name" value="Homeodomain-like"/>
    <property type="match status" value="1"/>
</dbReference>
<dbReference type="PANTHER" id="PTHR43479:SF11">
    <property type="entry name" value="ACREF_ENVCD OPERON REPRESSOR-RELATED"/>
    <property type="match status" value="1"/>
</dbReference>
<keyword evidence="1 2" id="KW-0238">DNA-binding</keyword>
<evidence type="ECO:0000259" key="3">
    <source>
        <dbReference type="PROSITE" id="PS50977"/>
    </source>
</evidence>
<dbReference type="PROSITE" id="PS50977">
    <property type="entry name" value="HTH_TETR_2"/>
    <property type="match status" value="1"/>
</dbReference>
<dbReference type="EMBL" id="CP000612">
    <property type="protein sequence ID" value="ABO51451.1"/>
    <property type="molecule type" value="Genomic_DNA"/>
</dbReference>